<dbReference type="Pfam" id="PF21467">
    <property type="entry name" value="BetaGal_gal-bd"/>
    <property type="match status" value="1"/>
</dbReference>
<feature type="domain" description="Glycoside hydrolase 35 catalytic" evidence="7">
    <location>
        <begin position="50"/>
        <end position="361"/>
    </location>
</feature>
<dbReference type="FunFam" id="3.20.20.80:FF:000036">
    <property type="entry name" value="Beta-galactosidase"/>
    <property type="match status" value="1"/>
</dbReference>
<dbReference type="GO" id="GO:0004565">
    <property type="term" value="F:beta-galactosidase activity"/>
    <property type="evidence" value="ECO:0007669"/>
    <property type="project" value="UniProtKB-EC"/>
</dbReference>
<evidence type="ECO:0000256" key="5">
    <source>
        <dbReference type="RuleBase" id="RU000675"/>
    </source>
</evidence>
<dbReference type="InterPro" id="IPR026283">
    <property type="entry name" value="B-gal_1-like"/>
</dbReference>
<comment type="catalytic activity">
    <reaction evidence="5">
        <text>Hydrolysis of terminal non-reducing beta-D-galactose residues in beta-D-galactosides.</text>
        <dbReference type="EC" id="3.2.1.23"/>
    </reaction>
</comment>
<dbReference type="PROSITE" id="PS01182">
    <property type="entry name" value="GLYCOSYL_HYDROL_F35"/>
    <property type="match status" value="1"/>
</dbReference>
<reference evidence="10" key="1">
    <citation type="submission" date="2021-06" db="EMBL/GenBank/DDBJ databases">
        <authorList>
            <consortium name="Wellcome Sanger Institute Data Sharing"/>
        </authorList>
    </citation>
    <scope>NUCLEOTIDE SEQUENCE [LARGE SCALE GENOMIC DNA]</scope>
</reference>
<evidence type="ECO:0000256" key="1">
    <source>
        <dbReference type="ARBA" id="ARBA00009809"/>
    </source>
</evidence>
<gene>
    <name evidence="10" type="primary">GLB1L2</name>
</gene>
<dbReference type="Gene3D" id="3.20.20.80">
    <property type="entry name" value="Glycosidases"/>
    <property type="match status" value="1"/>
</dbReference>
<evidence type="ECO:0000313" key="10">
    <source>
        <dbReference type="Ensembl" id="ENSECRP00000029020.1"/>
    </source>
</evidence>
<evidence type="ECO:0000256" key="2">
    <source>
        <dbReference type="ARBA" id="ARBA00022801"/>
    </source>
</evidence>
<keyword evidence="2 5" id="KW-0378">Hydrolase</keyword>
<proteinExistence type="inferred from homology"/>
<protein>
    <recommendedName>
        <fullName evidence="5">Beta-galactosidase</fullName>
        <ecNumber evidence="5">3.2.1.23</ecNumber>
    </recommendedName>
</protein>
<evidence type="ECO:0000256" key="4">
    <source>
        <dbReference type="PIRSR" id="PIRSR006336-1"/>
    </source>
</evidence>
<dbReference type="PIRSF" id="PIRSF006336">
    <property type="entry name" value="B-gal"/>
    <property type="match status" value="1"/>
</dbReference>
<comment type="similarity">
    <text evidence="1 6">Belongs to the glycosyl hydrolase 35 family.</text>
</comment>
<dbReference type="PANTHER" id="PTHR23421">
    <property type="entry name" value="BETA-GALACTOSIDASE RELATED"/>
    <property type="match status" value="1"/>
</dbReference>
<dbReference type="Ensembl" id="ENSECRT00000029635.1">
    <property type="protein sequence ID" value="ENSECRP00000029020.1"/>
    <property type="gene ID" value="ENSECRG00000019662.1"/>
</dbReference>
<sequence>MCHLRHYLARLRFVYSLNCFPFGPRFNWRGIQPSTMKFRKMGLKANTEDFRLEGHKFRILGGSMHYFRVPRAYWKDRMLKMKACGLNTLTTYVAWNLHEPQRGVYNFKDNLDVEAYIRLAGELGLWVILRPGPYICSEWDLGGLPSWLLRDPKMELRTTYKGFTDAVDTYFDVLLAKMVPLQYMKGGPIIAVQVENEYGSYATDSSYMPYIKQALLSRGIGELLLTSDNIDGLMKGNVDGVLATVNLQKLKPIHISSLESHQPHKPKMVMEFWTGWFDAWGDLHHVFNAEEMANVVMEILKKEMSINLYMFHGGTNFGFMSGAIQSDMYMADITSYDYDAPLSEGGDYTTKYTLLRDIFSRYHGESLPDMPGLYPKMNYDISTVYQYITLWEALKFTEEPFLSEDPINMENLPFNNGNGQSYGYTLYETIVTSGGTLHPNDKIRDRALVFIDEQFIGILKHNSVEMVVPDGKGKRKLRFVVENCGRVNYGKELNNQRKGIIGDILLNGTPLKGFTIYSLEMQSSFIERLRGAQWKQIPEKPVFPGFFRGILYIDGYPGDTFVKMPGWTKGVLFINGHNLGRYWSIGPSKVSICQGHGCNVGSTM</sequence>
<dbReference type="InterPro" id="IPR048912">
    <property type="entry name" value="BetaGal1-like_ABD1"/>
</dbReference>
<dbReference type="Gene3D" id="2.60.120.260">
    <property type="entry name" value="Galactose-binding domain-like"/>
    <property type="match status" value="2"/>
</dbReference>
<dbReference type="InterPro" id="IPR017853">
    <property type="entry name" value="GH"/>
</dbReference>
<feature type="domain" description="Beta-galactosidase 1-like first all-beta" evidence="8">
    <location>
        <begin position="419"/>
        <end position="520"/>
    </location>
</feature>
<evidence type="ECO:0000313" key="11">
    <source>
        <dbReference type="Proteomes" id="UP000694620"/>
    </source>
</evidence>
<dbReference type="Proteomes" id="UP000694620">
    <property type="component" value="Chromosome 9"/>
</dbReference>
<dbReference type="Pfam" id="PF21317">
    <property type="entry name" value="BetaGal_ABD_1"/>
    <property type="match status" value="1"/>
</dbReference>
<evidence type="ECO:0000256" key="3">
    <source>
        <dbReference type="ARBA" id="ARBA00023295"/>
    </source>
</evidence>
<reference evidence="10" key="2">
    <citation type="submission" date="2025-08" db="UniProtKB">
        <authorList>
            <consortium name="Ensembl"/>
        </authorList>
    </citation>
    <scope>IDENTIFICATION</scope>
</reference>
<feature type="active site" description="Nucleophile" evidence="4">
    <location>
        <position position="271"/>
    </location>
</feature>
<keyword evidence="11" id="KW-1185">Reference proteome</keyword>
<feature type="domain" description="Beta-galactosidase galactose-binding" evidence="9">
    <location>
        <begin position="544"/>
        <end position="588"/>
    </location>
</feature>
<dbReference type="GeneTree" id="ENSGT00950000182942"/>
<dbReference type="InterPro" id="IPR048913">
    <property type="entry name" value="BetaGal_gal-bd"/>
</dbReference>
<dbReference type="SUPFAM" id="SSF49785">
    <property type="entry name" value="Galactose-binding domain-like"/>
    <property type="match status" value="1"/>
</dbReference>
<accession>A0A8C4T987</accession>
<evidence type="ECO:0000256" key="6">
    <source>
        <dbReference type="RuleBase" id="RU003679"/>
    </source>
</evidence>
<organism evidence="10 11">
    <name type="scientific">Erpetoichthys calabaricus</name>
    <name type="common">Rope fish</name>
    <name type="synonym">Calamoichthys calabaricus</name>
    <dbReference type="NCBI Taxonomy" id="27687"/>
    <lineage>
        <taxon>Eukaryota</taxon>
        <taxon>Metazoa</taxon>
        <taxon>Chordata</taxon>
        <taxon>Craniata</taxon>
        <taxon>Vertebrata</taxon>
        <taxon>Euteleostomi</taxon>
        <taxon>Actinopterygii</taxon>
        <taxon>Polypteriformes</taxon>
        <taxon>Polypteridae</taxon>
        <taxon>Erpetoichthys</taxon>
    </lineage>
</organism>
<dbReference type="AlphaFoldDB" id="A0A8C4T987"/>
<dbReference type="InterPro" id="IPR019801">
    <property type="entry name" value="Glyco_hydro_35_CS"/>
</dbReference>
<dbReference type="InterPro" id="IPR001944">
    <property type="entry name" value="Glycoside_Hdrlase_35"/>
</dbReference>
<dbReference type="Pfam" id="PF01301">
    <property type="entry name" value="Glyco_hydro_35"/>
    <property type="match status" value="1"/>
</dbReference>
<dbReference type="EC" id="3.2.1.23" evidence="5"/>
<reference evidence="10" key="3">
    <citation type="submission" date="2025-09" db="UniProtKB">
        <authorList>
            <consortium name="Ensembl"/>
        </authorList>
    </citation>
    <scope>IDENTIFICATION</scope>
</reference>
<dbReference type="InterPro" id="IPR008979">
    <property type="entry name" value="Galactose-bd-like_sf"/>
</dbReference>
<dbReference type="InterPro" id="IPR031330">
    <property type="entry name" value="Gly_Hdrlase_35_cat"/>
</dbReference>
<dbReference type="FunFam" id="2.60.120.260:FF:000049">
    <property type="entry name" value="Beta-galactosidase"/>
    <property type="match status" value="1"/>
</dbReference>
<dbReference type="GO" id="GO:0005975">
    <property type="term" value="P:carbohydrate metabolic process"/>
    <property type="evidence" value="ECO:0007669"/>
    <property type="project" value="InterPro"/>
</dbReference>
<evidence type="ECO:0000259" key="9">
    <source>
        <dbReference type="Pfam" id="PF21467"/>
    </source>
</evidence>
<evidence type="ECO:0000259" key="8">
    <source>
        <dbReference type="Pfam" id="PF21317"/>
    </source>
</evidence>
<dbReference type="SUPFAM" id="SSF51445">
    <property type="entry name" value="(Trans)glycosidases"/>
    <property type="match status" value="1"/>
</dbReference>
<keyword evidence="3 5" id="KW-0326">Glycosidase</keyword>
<name>A0A8C4T987_ERPCA</name>
<evidence type="ECO:0000259" key="7">
    <source>
        <dbReference type="Pfam" id="PF01301"/>
    </source>
</evidence>
<feature type="active site" description="Proton donor" evidence="4">
    <location>
        <position position="197"/>
    </location>
</feature>
<dbReference type="PRINTS" id="PR00742">
    <property type="entry name" value="GLHYDRLASE35"/>
</dbReference>